<keyword evidence="6 9" id="KW-0482">Metalloprotease</keyword>
<dbReference type="PROSITE" id="PS51864">
    <property type="entry name" value="ASTACIN"/>
    <property type="match status" value="1"/>
</dbReference>
<evidence type="ECO:0000256" key="3">
    <source>
        <dbReference type="ARBA" id="ARBA00022723"/>
    </source>
</evidence>
<dbReference type="SUPFAM" id="SSF49854">
    <property type="entry name" value="Spermadhesin, CUB domain"/>
    <property type="match status" value="1"/>
</dbReference>
<evidence type="ECO:0000256" key="1">
    <source>
        <dbReference type="ARBA" id="ARBA00022536"/>
    </source>
</evidence>
<dbReference type="Gene3D" id="3.40.390.10">
    <property type="entry name" value="Collagenase (Catalytic Domain)"/>
    <property type="match status" value="1"/>
</dbReference>
<dbReference type="GO" id="GO:0006508">
    <property type="term" value="P:proteolysis"/>
    <property type="evidence" value="ECO:0007669"/>
    <property type="project" value="UniProtKB-KW"/>
</dbReference>
<evidence type="ECO:0000256" key="8">
    <source>
        <dbReference type="PROSITE-ProRule" id="PRU01211"/>
    </source>
</evidence>
<keyword evidence="11" id="KW-1185">Reference proteome</keyword>
<proteinExistence type="predicted"/>
<keyword evidence="1" id="KW-0245">EGF-like domain</keyword>
<dbReference type="PANTHER" id="PTHR10127">
    <property type="entry name" value="DISCOIDIN, CUB, EGF, LAMININ , AND ZINC METALLOPROTEASE DOMAIN CONTAINING"/>
    <property type="match status" value="1"/>
</dbReference>
<dbReference type="InterPro" id="IPR000859">
    <property type="entry name" value="CUB_dom"/>
</dbReference>
<keyword evidence="7" id="KW-1015">Disulfide bond</keyword>
<protein>
    <recommendedName>
        <fullName evidence="9">Metalloendopeptidase</fullName>
        <ecNumber evidence="9">3.4.24.-</ecNumber>
    </recommendedName>
</protein>
<feature type="domain" description="Peptidase M12A" evidence="10">
    <location>
        <begin position="11"/>
        <end position="215"/>
    </location>
</feature>
<comment type="caution">
    <text evidence="8">Lacks conserved residue(s) required for the propagation of feature annotation.</text>
</comment>
<evidence type="ECO:0000256" key="2">
    <source>
        <dbReference type="ARBA" id="ARBA00022670"/>
    </source>
</evidence>
<dbReference type="SMART" id="SM00235">
    <property type="entry name" value="ZnMc"/>
    <property type="match status" value="1"/>
</dbReference>
<dbReference type="PRINTS" id="PR00480">
    <property type="entry name" value="ASTACIN"/>
</dbReference>
<keyword evidence="4 9" id="KW-0378">Hydrolase</keyword>
<dbReference type="WBParaSite" id="PTRK_0001665600.1">
    <property type="protein sequence ID" value="PTRK_0001665600.1"/>
    <property type="gene ID" value="PTRK_0001665600"/>
</dbReference>
<dbReference type="SUPFAM" id="SSF55486">
    <property type="entry name" value="Metalloproteases ('zincins'), catalytic domain"/>
    <property type="match status" value="1"/>
</dbReference>
<evidence type="ECO:0000313" key="11">
    <source>
        <dbReference type="Proteomes" id="UP000038045"/>
    </source>
</evidence>
<dbReference type="EC" id="3.4.24.-" evidence="9"/>
<dbReference type="PANTHER" id="PTHR10127:SF802">
    <property type="entry name" value="ZINC METALLOPROTEINASE NAS-10"/>
    <property type="match status" value="1"/>
</dbReference>
<accession>A0A0N5A4N2</accession>
<dbReference type="InterPro" id="IPR001506">
    <property type="entry name" value="Peptidase_M12A"/>
</dbReference>
<keyword evidence="2 9" id="KW-0645">Protease</keyword>
<evidence type="ECO:0000256" key="6">
    <source>
        <dbReference type="ARBA" id="ARBA00023049"/>
    </source>
</evidence>
<reference evidence="12" key="1">
    <citation type="submission" date="2017-02" db="UniProtKB">
        <authorList>
            <consortium name="WormBaseParasite"/>
        </authorList>
    </citation>
    <scope>IDENTIFICATION</scope>
</reference>
<dbReference type="InterPro" id="IPR006026">
    <property type="entry name" value="Peptidase_Metallo"/>
</dbReference>
<dbReference type="InterPro" id="IPR035914">
    <property type="entry name" value="Sperma_CUB_dom_sf"/>
</dbReference>
<dbReference type="Pfam" id="PF00431">
    <property type="entry name" value="CUB"/>
    <property type="match status" value="1"/>
</dbReference>
<name>A0A0N5A4N2_PARTI</name>
<dbReference type="InterPro" id="IPR024079">
    <property type="entry name" value="MetalloPept_cat_dom_sf"/>
</dbReference>
<keyword evidence="3 9" id="KW-0479">Metal-binding</keyword>
<dbReference type="GO" id="GO:0008270">
    <property type="term" value="F:zinc ion binding"/>
    <property type="evidence" value="ECO:0007669"/>
    <property type="project" value="InterPro"/>
</dbReference>
<evidence type="ECO:0000256" key="5">
    <source>
        <dbReference type="ARBA" id="ARBA00022833"/>
    </source>
</evidence>
<dbReference type="GO" id="GO:0004222">
    <property type="term" value="F:metalloendopeptidase activity"/>
    <property type="evidence" value="ECO:0007669"/>
    <property type="project" value="UniProtKB-UniRule"/>
</dbReference>
<sequence>MDCTHAQVHCSIINDTNRQWKPPIKYRAESNLYVSYIKGAISEIEKRTCITFQEDAKLNYNQRGIIFKWGNDKTNCKSKRIGREEQDNVANIIYLYWPCQYVLPFIQSLIFETLGVYPQQTRSDRDGYVNIKFNNIKPEYKEVYFEFNPPTNTSNYDTHYDYGSITQYWPKSYSKNNDYTIEAKGDHSVRYQRMMGQKVVVTSSDYRLLYRQFCNDTCKAETSADCQNNGYPNPKKCEECICPYPYTGRVCTEIMKGDASYCPHRRVIVQTTFVNASIYGWKTCYILIEAQNNMKVQLVIREQYMTKFDVCTRDYSMVEVKYKADKGVMGLCFCGYTNKEESIISESNSTVLIYHGYYRGDYVKFAYKAVPSPVRISNSN</sequence>
<organism evidence="11 12">
    <name type="scientific">Parastrongyloides trichosuri</name>
    <name type="common">Possum-specific nematode worm</name>
    <dbReference type="NCBI Taxonomy" id="131310"/>
    <lineage>
        <taxon>Eukaryota</taxon>
        <taxon>Metazoa</taxon>
        <taxon>Ecdysozoa</taxon>
        <taxon>Nematoda</taxon>
        <taxon>Chromadorea</taxon>
        <taxon>Rhabditida</taxon>
        <taxon>Tylenchina</taxon>
        <taxon>Panagrolaimomorpha</taxon>
        <taxon>Strongyloidoidea</taxon>
        <taxon>Strongyloididae</taxon>
        <taxon>Parastrongyloides</taxon>
    </lineage>
</organism>
<comment type="cofactor">
    <cofactor evidence="9">
        <name>Zn(2+)</name>
        <dbReference type="ChEBI" id="CHEBI:29105"/>
    </cofactor>
    <text evidence="9">Binds 1 zinc ion per subunit.</text>
</comment>
<evidence type="ECO:0000256" key="7">
    <source>
        <dbReference type="ARBA" id="ARBA00023157"/>
    </source>
</evidence>
<evidence type="ECO:0000313" key="12">
    <source>
        <dbReference type="WBParaSite" id="PTRK_0001665600.1"/>
    </source>
</evidence>
<dbReference type="Pfam" id="PF01400">
    <property type="entry name" value="Astacin"/>
    <property type="match status" value="1"/>
</dbReference>
<evidence type="ECO:0000256" key="4">
    <source>
        <dbReference type="ARBA" id="ARBA00022801"/>
    </source>
</evidence>
<dbReference type="AlphaFoldDB" id="A0A0N5A4N2"/>
<keyword evidence="5 9" id="KW-0862">Zinc</keyword>
<evidence type="ECO:0000259" key="10">
    <source>
        <dbReference type="PROSITE" id="PS51864"/>
    </source>
</evidence>
<evidence type="ECO:0000256" key="9">
    <source>
        <dbReference type="RuleBase" id="RU361183"/>
    </source>
</evidence>
<dbReference type="Proteomes" id="UP000038045">
    <property type="component" value="Unplaced"/>
</dbReference>